<evidence type="ECO:0000256" key="6">
    <source>
        <dbReference type="ARBA" id="ARBA00022679"/>
    </source>
</evidence>
<feature type="region of interest" description="Disordered" evidence="8">
    <location>
        <begin position="429"/>
        <end position="479"/>
    </location>
</feature>
<proteinExistence type="inferred from homology"/>
<feature type="region of interest" description="Disordered" evidence="8">
    <location>
        <begin position="174"/>
        <end position="197"/>
    </location>
</feature>
<dbReference type="Gene3D" id="3.40.30.10">
    <property type="entry name" value="Glutaredoxin"/>
    <property type="match status" value="1"/>
</dbReference>
<comment type="catalytic activity">
    <reaction evidence="7">
        <text>RX + glutathione = an S-substituted glutathione + a halide anion + H(+)</text>
        <dbReference type="Rhea" id="RHEA:16437"/>
        <dbReference type="ChEBI" id="CHEBI:15378"/>
        <dbReference type="ChEBI" id="CHEBI:16042"/>
        <dbReference type="ChEBI" id="CHEBI:17792"/>
        <dbReference type="ChEBI" id="CHEBI:57925"/>
        <dbReference type="ChEBI" id="CHEBI:90779"/>
        <dbReference type="EC" id="2.5.1.18"/>
    </reaction>
</comment>
<dbReference type="InterPro" id="IPR004046">
    <property type="entry name" value="GST_C"/>
</dbReference>
<dbReference type="EMBL" id="CACRSJ010000104">
    <property type="protein sequence ID" value="VYS44823.1"/>
    <property type="molecule type" value="Genomic_DNA"/>
</dbReference>
<evidence type="ECO:0000313" key="12">
    <source>
        <dbReference type="Proteomes" id="UP000426265"/>
    </source>
</evidence>
<dbReference type="GO" id="GO:0004364">
    <property type="term" value="F:glutathione transferase activity"/>
    <property type="evidence" value="ECO:0007669"/>
    <property type="project" value="UniProtKB-EC"/>
</dbReference>
<dbReference type="InterPro" id="IPR034347">
    <property type="entry name" value="GST_Phi_C"/>
</dbReference>
<dbReference type="Pfam" id="PF02798">
    <property type="entry name" value="GST_N"/>
    <property type="match status" value="1"/>
</dbReference>
<dbReference type="InterPro" id="IPR036282">
    <property type="entry name" value="Glutathione-S-Trfase_C_sf"/>
</dbReference>
<protein>
    <recommendedName>
        <fullName evidence="3">glutathione transferase</fullName>
        <ecNumber evidence="3">2.5.1.18</ecNumber>
    </recommendedName>
</protein>
<dbReference type="Proteomes" id="UP000426265">
    <property type="component" value="Unassembled WGS sequence"/>
</dbReference>
<feature type="domain" description="GST C-terminal" evidence="10">
    <location>
        <begin position="739"/>
        <end position="869"/>
    </location>
</feature>
<comment type="subcellular location">
    <subcellularLocation>
        <location evidence="1">Cytoplasm</location>
        <location evidence="1">Cytosol</location>
    </subcellularLocation>
</comment>
<comment type="similarity">
    <text evidence="2">Belongs to the GST superfamily. Phi family.</text>
</comment>
<dbReference type="PROSITE" id="PS50405">
    <property type="entry name" value="GST_CTER"/>
    <property type="match status" value="1"/>
</dbReference>
<keyword evidence="6" id="KW-0808">Transferase</keyword>
<name>A0A654E695_ARATH</name>
<evidence type="ECO:0000256" key="4">
    <source>
        <dbReference type="ARBA" id="ARBA00022490"/>
    </source>
</evidence>
<dbReference type="SFLD" id="SFLDG00358">
    <property type="entry name" value="Main_(cytGST)"/>
    <property type="match status" value="1"/>
</dbReference>
<evidence type="ECO:0000313" key="11">
    <source>
        <dbReference type="EMBL" id="VYS44823.1"/>
    </source>
</evidence>
<feature type="compositionally biased region" description="Low complexity" evidence="8">
    <location>
        <begin position="461"/>
        <end position="475"/>
    </location>
</feature>
<evidence type="ECO:0000256" key="3">
    <source>
        <dbReference type="ARBA" id="ARBA00012452"/>
    </source>
</evidence>
<dbReference type="InterPro" id="IPR004045">
    <property type="entry name" value="Glutathione_S-Trfase_N"/>
</dbReference>
<dbReference type="FunFam" id="3.40.30.10:FF:000016">
    <property type="entry name" value="Glutathione S-transferase F2"/>
    <property type="match status" value="1"/>
</dbReference>
<feature type="domain" description="GST N-terminal" evidence="9">
    <location>
        <begin position="650"/>
        <end position="731"/>
    </location>
</feature>
<evidence type="ECO:0000256" key="1">
    <source>
        <dbReference type="ARBA" id="ARBA00004514"/>
    </source>
</evidence>
<dbReference type="CDD" id="cd03053">
    <property type="entry name" value="GST_N_Phi"/>
    <property type="match status" value="1"/>
</dbReference>
<dbReference type="ExpressionAtlas" id="A0A654E695">
    <property type="expression patterns" value="baseline and differential"/>
</dbReference>
<dbReference type="PANTHER" id="PTHR35686">
    <property type="entry name" value="KINETOCHORE PROTEIN"/>
    <property type="match status" value="1"/>
</dbReference>
<evidence type="ECO:0000259" key="9">
    <source>
        <dbReference type="PROSITE" id="PS50404"/>
    </source>
</evidence>
<accession>A0A654E695</accession>
<dbReference type="EC" id="2.5.1.18" evidence="3"/>
<dbReference type="InterPro" id="IPR036249">
    <property type="entry name" value="Thioredoxin-like_sf"/>
</dbReference>
<dbReference type="InterPro" id="IPR040079">
    <property type="entry name" value="Glutathione_S-Trfase"/>
</dbReference>
<evidence type="ECO:0000256" key="8">
    <source>
        <dbReference type="SAM" id="MobiDB-lite"/>
    </source>
</evidence>
<dbReference type="AlphaFoldDB" id="A0A654E695"/>
<dbReference type="FunFam" id="1.20.1050.10:FF:000004">
    <property type="entry name" value="Glutathione S-transferase F2"/>
    <property type="match status" value="1"/>
</dbReference>
<dbReference type="SUPFAM" id="SSF47616">
    <property type="entry name" value="GST C-terminal domain-like"/>
    <property type="match status" value="1"/>
</dbReference>
<dbReference type="SFLD" id="SFLDS00019">
    <property type="entry name" value="Glutathione_Transferase_(cytos"/>
    <property type="match status" value="1"/>
</dbReference>
<dbReference type="CDD" id="cd03187">
    <property type="entry name" value="GST_C_Phi"/>
    <property type="match status" value="1"/>
</dbReference>
<dbReference type="GO" id="GO:0009407">
    <property type="term" value="P:toxin catabolic process"/>
    <property type="evidence" value="ECO:0007669"/>
    <property type="project" value="UniProtKB-ARBA"/>
</dbReference>
<gene>
    <name evidence="11" type="ORF">AN1_LOCUS332</name>
</gene>
<dbReference type="Gene3D" id="1.20.1050.10">
    <property type="match status" value="1"/>
</dbReference>
<dbReference type="InterPro" id="IPR010987">
    <property type="entry name" value="Glutathione-S-Trfase_C-like"/>
</dbReference>
<dbReference type="PANTHER" id="PTHR35686:SF1">
    <property type="entry name" value="KINETOCHORE PROTEIN"/>
    <property type="match status" value="1"/>
</dbReference>
<reference evidence="11 12" key="1">
    <citation type="submission" date="2019-11" db="EMBL/GenBank/DDBJ databases">
        <authorList>
            <person name="Jiao W.-B."/>
            <person name="Schneeberger K."/>
        </authorList>
    </citation>
    <scope>NUCLEOTIDE SEQUENCE [LARGE SCALE GENOMIC DNA]</scope>
    <source>
        <strain evidence="12">cv. An-1</strain>
    </source>
</reference>
<dbReference type="GO" id="GO:0005829">
    <property type="term" value="C:cytosol"/>
    <property type="evidence" value="ECO:0007669"/>
    <property type="project" value="UniProtKB-SubCell"/>
</dbReference>
<dbReference type="SFLD" id="SFLDG01154">
    <property type="entry name" value="Main.5:_Phi-like"/>
    <property type="match status" value="1"/>
</dbReference>
<sequence length="870" mass="97387">MGIGPIKAQLLILKESKLREGPISKHTNGKDGIKVHAGEIDLNGDGECDGEETFRGIQIPIRASLEEEEIINVSLGENDMWPSENAKEEEGGLILQTKLEKLIGCGALNYARDPGDVTVEATILTSTDLMPKIYQNCVTGNAEDLPEEVLAKNKDIDLIFCFAFFLLDYHQGNPDSDQSISEEEEENDISPKENAKEQERGLLLQTKLEKLIGCGELNYARETGDVTLEATLRKISSSLEDVVEVPDSPEESYISSSRRTGLACISAQENGSDDEITHDEQVATWSAISKETKSLIHLNGVASVASSHLSGFRAKKSSNGTVLSKTLLGLKDHGRPKFSFNSHTHGETSSKISDMAEIFEPDVEDQAIEEDPIIECPNSFDERSENRQGVSVAESREVLHECTKDAVPKLQEIPLDKIRLIKRSSELDSRHEAKSRKFTHKGNSSNFQDSDTDDELPGPMDSGSSSDDEPSYQSSVPNISNQKKQFVGDRFDEAIKASSLSKEGLLFGSPKLSGGSSLYGKLQQIMKQEKETEMEIMRKLQSGIGEADSSGYVDVKVMSRHLEGKLVVCKCSVIDLSGDSLLLKNTQALAAKETETTIIFSPKVCADVDIEIGNFIRVYAPWKELEVQKTNDMVFKLFPNWKREAEVKKLGYKVHGDPFSTNTRRVLAVLHEKRLSYEPITVKLQTGEHKTEPFLSLNPFGQVPVFEDGSVKLYESRAITQYIAYVHSSRGTQLLNLRSHETMATLTMWMEIEAHQFDPPASKLTWEQVIKPIYGLETDQTIVKENEAILEKVLNIYEKRLEESRFLACNSFTLVDLHHLPNIQYLLGTPTKKLFEKRSKVRKWVDEITSREAWKMACDQEKSWFNKPRN</sequence>
<dbReference type="Pfam" id="PF00043">
    <property type="entry name" value="GST_C"/>
    <property type="match status" value="1"/>
</dbReference>
<evidence type="ECO:0000259" key="10">
    <source>
        <dbReference type="PROSITE" id="PS50405"/>
    </source>
</evidence>
<evidence type="ECO:0000256" key="2">
    <source>
        <dbReference type="ARBA" id="ARBA00010128"/>
    </source>
</evidence>
<evidence type="ECO:0000256" key="5">
    <source>
        <dbReference type="ARBA" id="ARBA00022575"/>
    </source>
</evidence>
<dbReference type="PROSITE" id="PS50404">
    <property type="entry name" value="GST_NTER"/>
    <property type="match status" value="1"/>
</dbReference>
<keyword evidence="5" id="KW-0216">Detoxification</keyword>
<evidence type="ECO:0000256" key="7">
    <source>
        <dbReference type="ARBA" id="ARBA00047960"/>
    </source>
</evidence>
<dbReference type="SUPFAM" id="SSF52833">
    <property type="entry name" value="Thioredoxin-like"/>
    <property type="match status" value="1"/>
</dbReference>
<keyword evidence="4" id="KW-0963">Cytoplasm</keyword>
<organism evidence="11 12">
    <name type="scientific">Arabidopsis thaliana</name>
    <name type="common">Mouse-ear cress</name>
    <dbReference type="NCBI Taxonomy" id="3702"/>
    <lineage>
        <taxon>Eukaryota</taxon>
        <taxon>Viridiplantae</taxon>
        <taxon>Streptophyta</taxon>
        <taxon>Embryophyta</taxon>
        <taxon>Tracheophyta</taxon>
        <taxon>Spermatophyta</taxon>
        <taxon>Magnoliopsida</taxon>
        <taxon>eudicotyledons</taxon>
        <taxon>Gunneridae</taxon>
        <taxon>Pentapetalae</taxon>
        <taxon>rosids</taxon>
        <taxon>malvids</taxon>
        <taxon>Brassicales</taxon>
        <taxon>Brassicaceae</taxon>
        <taxon>Camelineae</taxon>
        <taxon>Arabidopsis</taxon>
    </lineage>
</organism>